<keyword evidence="2 5" id="KW-0812">Transmembrane</keyword>
<dbReference type="InterPro" id="IPR013525">
    <property type="entry name" value="ABC2_TM"/>
</dbReference>
<dbReference type="Pfam" id="PF01061">
    <property type="entry name" value="ABC2_membrane"/>
    <property type="match status" value="1"/>
</dbReference>
<keyword evidence="3 5" id="KW-1133">Transmembrane helix</keyword>
<accession>A0ABY5KF25</accession>
<keyword evidence="4 5" id="KW-0472">Membrane</keyword>
<evidence type="ECO:0000313" key="7">
    <source>
        <dbReference type="EMBL" id="UUI68638.1"/>
    </source>
</evidence>
<feature type="domain" description="ABC-2 type transporter transmembrane" evidence="6">
    <location>
        <begin position="24"/>
        <end position="187"/>
    </location>
</feature>
<comment type="subcellular location">
    <subcellularLocation>
        <location evidence="1">Membrane</location>
        <topology evidence="1">Multi-pass membrane protein</topology>
    </subcellularLocation>
</comment>
<reference evidence="7 8" key="1">
    <citation type="submission" date="2022-07" db="EMBL/GenBank/DDBJ databases">
        <title>Novel species in genus Aeromicrobium.</title>
        <authorList>
            <person name="Ye L."/>
        </authorList>
    </citation>
    <scope>NUCLEOTIDE SEQUENCE [LARGE SCALE GENOMIC DNA]</scope>
    <source>
        <strain evidence="8">zg-Y50</strain>
    </source>
</reference>
<dbReference type="RefSeq" id="WP_232418179.1">
    <property type="nucleotide sequence ID" value="NZ_CP101990.1"/>
</dbReference>
<evidence type="ECO:0000259" key="6">
    <source>
        <dbReference type="Pfam" id="PF01061"/>
    </source>
</evidence>
<evidence type="ECO:0000256" key="3">
    <source>
        <dbReference type="ARBA" id="ARBA00022989"/>
    </source>
</evidence>
<feature type="transmembrane region" description="Helical" evidence="5">
    <location>
        <begin position="38"/>
        <end position="58"/>
    </location>
</feature>
<feature type="transmembrane region" description="Helical" evidence="5">
    <location>
        <begin position="64"/>
        <end position="90"/>
    </location>
</feature>
<feature type="transmembrane region" description="Helical" evidence="5">
    <location>
        <begin position="146"/>
        <end position="169"/>
    </location>
</feature>
<dbReference type="Proteomes" id="UP001315860">
    <property type="component" value="Chromosome"/>
</dbReference>
<feature type="transmembrane region" description="Helical" evidence="5">
    <location>
        <begin position="111"/>
        <end position="134"/>
    </location>
</feature>
<dbReference type="EMBL" id="CP101990">
    <property type="protein sequence ID" value="UUI68638.1"/>
    <property type="molecule type" value="Genomic_DNA"/>
</dbReference>
<name>A0ABY5KF25_9ACTN</name>
<evidence type="ECO:0000256" key="4">
    <source>
        <dbReference type="ARBA" id="ARBA00023136"/>
    </source>
</evidence>
<feature type="transmembrane region" description="Helical" evidence="5">
    <location>
        <begin position="222"/>
        <end position="241"/>
    </location>
</feature>
<evidence type="ECO:0000313" key="8">
    <source>
        <dbReference type="Proteomes" id="UP001315860"/>
    </source>
</evidence>
<keyword evidence="8" id="KW-1185">Reference proteome</keyword>
<proteinExistence type="predicted"/>
<sequence>MSTTTVTPAATRPSVKASAARARVIARTELRLIARSKATLISATAFPLLFAAFVIAQAETARNAAVGMICMVLAFFALFAIYLTATTTLVTRRQDLFLKRLRSGETSDGAILAGVMAAPLVLFLAQVAVVAGVLVALDIPAPSRPWWILVAVVGLVASSLTAATATAALTPNASAAQISTMPFITVVLGSLIAGPLVESRYLDLTPGGAVVTLVRAAYDLELAGSPWFATAGLALWTWVGVDLTRRYFRWEPRH</sequence>
<protein>
    <submittedName>
        <fullName evidence="7">ABC transporter permease</fullName>
    </submittedName>
</protein>
<organism evidence="7 8">
    <name type="scientific">Aeromicrobium duanguangcaii</name>
    <dbReference type="NCBI Taxonomy" id="2968086"/>
    <lineage>
        <taxon>Bacteria</taxon>
        <taxon>Bacillati</taxon>
        <taxon>Actinomycetota</taxon>
        <taxon>Actinomycetes</taxon>
        <taxon>Propionibacteriales</taxon>
        <taxon>Nocardioidaceae</taxon>
        <taxon>Aeromicrobium</taxon>
    </lineage>
</organism>
<feature type="transmembrane region" description="Helical" evidence="5">
    <location>
        <begin position="181"/>
        <end position="202"/>
    </location>
</feature>
<gene>
    <name evidence="7" type="ORF">NP095_00545</name>
</gene>
<evidence type="ECO:0000256" key="2">
    <source>
        <dbReference type="ARBA" id="ARBA00022692"/>
    </source>
</evidence>
<evidence type="ECO:0000256" key="1">
    <source>
        <dbReference type="ARBA" id="ARBA00004141"/>
    </source>
</evidence>
<evidence type="ECO:0000256" key="5">
    <source>
        <dbReference type="SAM" id="Phobius"/>
    </source>
</evidence>